<evidence type="ECO:0000313" key="1">
    <source>
        <dbReference type="EMBL" id="KAG6585398.1"/>
    </source>
</evidence>
<protein>
    <submittedName>
        <fullName evidence="1">Uncharacterized protein</fullName>
    </submittedName>
</protein>
<accession>A0AAV6MP56</accession>
<dbReference type="EMBL" id="JAGKQH010000012">
    <property type="protein sequence ID" value="KAG6585398.1"/>
    <property type="molecule type" value="Genomic_DNA"/>
</dbReference>
<sequence>MQISGVFAASNSVFLVRTLSVRVFKQSASWLSKNGEYSERIGGNRRICNGCFHKTFFSTSLDANFWNFCSIELRFPCSYVIRASFHLRDADLIEWIQLTSILEQHQSLNISAKGKRTESCTPSWMAVDEEITGSTQ</sequence>
<reference evidence="1 2" key="1">
    <citation type="journal article" date="2021" name="Hortic Res">
        <title>The domestication of Cucurbita argyrosperma as revealed by the genome of its wild relative.</title>
        <authorList>
            <person name="Barrera-Redondo J."/>
            <person name="Sanchez-de la Vega G."/>
            <person name="Aguirre-Liguori J.A."/>
            <person name="Castellanos-Morales G."/>
            <person name="Gutierrez-Guerrero Y.T."/>
            <person name="Aguirre-Dugua X."/>
            <person name="Aguirre-Planter E."/>
            <person name="Tenaillon M.I."/>
            <person name="Lira-Saade R."/>
            <person name="Eguiarte L.E."/>
        </authorList>
    </citation>
    <scope>NUCLEOTIDE SEQUENCE [LARGE SCALE GENOMIC DNA]</scope>
    <source>
        <strain evidence="1">JBR-2021</strain>
    </source>
</reference>
<comment type="caution">
    <text evidence="1">The sequence shown here is derived from an EMBL/GenBank/DDBJ whole genome shotgun (WGS) entry which is preliminary data.</text>
</comment>
<dbReference type="AlphaFoldDB" id="A0AAV6MP56"/>
<evidence type="ECO:0000313" key="2">
    <source>
        <dbReference type="Proteomes" id="UP000685013"/>
    </source>
</evidence>
<proteinExistence type="predicted"/>
<feature type="non-terminal residue" evidence="1">
    <location>
        <position position="1"/>
    </location>
</feature>
<name>A0AAV6MP56_9ROSI</name>
<keyword evidence="2" id="KW-1185">Reference proteome</keyword>
<gene>
    <name evidence="1" type="ORF">SDJN03_18131</name>
</gene>
<dbReference type="Proteomes" id="UP000685013">
    <property type="component" value="Chromosome 12"/>
</dbReference>
<organism evidence="1 2">
    <name type="scientific">Cucurbita argyrosperma subsp. sororia</name>
    <dbReference type="NCBI Taxonomy" id="37648"/>
    <lineage>
        <taxon>Eukaryota</taxon>
        <taxon>Viridiplantae</taxon>
        <taxon>Streptophyta</taxon>
        <taxon>Embryophyta</taxon>
        <taxon>Tracheophyta</taxon>
        <taxon>Spermatophyta</taxon>
        <taxon>Magnoliopsida</taxon>
        <taxon>eudicotyledons</taxon>
        <taxon>Gunneridae</taxon>
        <taxon>Pentapetalae</taxon>
        <taxon>rosids</taxon>
        <taxon>fabids</taxon>
        <taxon>Cucurbitales</taxon>
        <taxon>Cucurbitaceae</taxon>
        <taxon>Cucurbiteae</taxon>
        <taxon>Cucurbita</taxon>
    </lineage>
</organism>